<feature type="transmembrane region" description="Helical" evidence="2">
    <location>
        <begin position="365"/>
        <end position="385"/>
    </location>
</feature>
<sequence>MRLFFIYIFSLTKSGDRPQPSQAQILNSGSKQEPNPASKPPLVAQSNPTQSNISGENQPVKNPGQQSGDSIPGNKNDLNNPSDNKNGVAPQSKQPSKNDGGKNQSNPDSSVARQSGDVGNSGNGSNVQTQQNGKDSPSKTVQQNSKSSILSSTTSIYSKPGDGNKNKDISEDNNSNGDGNGNGENHKSDDGWIGGESGSEEDDDSPGVGFPAVVKIIQPPKSVPTPLFEIGTVIDLEWDYSKELDTIPKKITIAVQIPRELSSTTESQKPIIVHDIAANISGSIKKYSWDTSKQLQNGYNFRSGKGYSLLIYDSNLGLKKSDSPPSGRLLKFSMPFIFYSSYYNQTNDGVPRNYNPNSAMKLDTYVALKIFIVAFSVLFFQLIFFI</sequence>
<keyword evidence="2" id="KW-0812">Transmembrane</keyword>
<feature type="compositionally biased region" description="Polar residues" evidence="1">
    <location>
        <begin position="19"/>
        <end position="35"/>
    </location>
</feature>
<dbReference type="InterPro" id="IPR055561">
    <property type="entry name" value="DUF7137"/>
</dbReference>
<keyword evidence="2" id="KW-0472">Membrane</keyword>
<feature type="compositionally biased region" description="Polar residues" evidence="1">
    <location>
        <begin position="134"/>
        <end position="144"/>
    </location>
</feature>
<keyword evidence="2" id="KW-1133">Transmembrane helix</keyword>
<gene>
    <name evidence="4" type="ORF">AYI70_g1524</name>
</gene>
<comment type="caution">
    <text evidence="4">The sequence shown here is derived from an EMBL/GenBank/DDBJ whole genome shotgun (WGS) entry which is preliminary data.</text>
</comment>
<proteinExistence type="predicted"/>
<feature type="compositionally biased region" description="Polar residues" evidence="1">
    <location>
        <begin position="76"/>
        <end position="113"/>
    </location>
</feature>
<feature type="region of interest" description="Disordered" evidence="1">
    <location>
        <begin position="13"/>
        <end position="211"/>
    </location>
</feature>
<reference evidence="4 5" key="1">
    <citation type="submission" date="2017-01" db="EMBL/GenBank/DDBJ databases">
        <authorList>
            <person name="Mah S.A."/>
            <person name="Swanson W.J."/>
            <person name="Moy G.W."/>
            <person name="Vacquier V.D."/>
        </authorList>
    </citation>
    <scope>NUCLEOTIDE SEQUENCE [LARGE SCALE GENOMIC DNA]</scope>
    <source>
        <strain evidence="4 5">GSMNP</strain>
    </source>
</reference>
<evidence type="ECO:0000256" key="1">
    <source>
        <dbReference type="SAM" id="MobiDB-lite"/>
    </source>
</evidence>
<dbReference type="AlphaFoldDB" id="A0A1R1YCW0"/>
<dbReference type="Proteomes" id="UP000187283">
    <property type="component" value="Unassembled WGS sequence"/>
</dbReference>
<dbReference type="EMBL" id="LSSN01000326">
    <property type="protein sequence ID" value="OMJ24516.1"/>
    <property type="molecule type" value="Genomic_DNA"/>
</dbReference>
<protein>
    <recommendedName>
        <fullName evidence="3">DUF7137 domain-containing protein</fullName>
    </recommendedName>
</protein>
<dbReference type="OrthoDB" id="2435509at2759"/>
<organism evidence="4 5">
    <name type="scientific">Smittium culicis</name>
    <dbReference type="NCBI Taxonomy" id="133412"/>
    <lineage>
        <taxon>Eukaryota</taxon>
        <taxon>Fungi</taxon>
        <taxon>Fungi incertae sedis</taxon>
        <taxon>Zoopagomycota</taxon>
        <taxon>Kickxellomycotina</taxon>
        <taxon>Harpellomycetes</taxon>
        <taxon>Harpellales</taxon>
        <taxon>Legeriomycetaceae</taxon>
        <taxon>Smittium</taxon>
    </lineage>
</organism>
<feature type="compositionally biased region" description="Low complexity" evidence="1">
    <location>
        <begin position="114"/>
        <end position="133"/>
    </location>
</feature>
<evidence type="ECO:0000259" key="3">
    <source>
        <dbReference type="Pfam" id="PF23585"/>
    </source>
</evidence>
<evidence type="ECO:0000313" key="5">
    <source>
        <dbReference type="Proteomes" id="UP000187283"/>
    </source>
</evidence>
<feature type="domain" description="DUF7137" evidence="3">
    <location>
        <begin position="211"/>
        <end position="341"/>
    </location>
</feature>
<feature type="compositionally biased region" description="Low complexity" evidence="1">
    <location>
        <begin position="145"/>
        <end position="159"/>
    </location>
</feature>
<evidence type="ECO:0000256" key="2">
    <source>
        <dbReference type="SAM" id="Phobius"/>
    </source>
</evidence>
<dbReference type="Pfam" id="PF23585">
    <property type="entry name" value="DUF7137"/>
    <property type="match status" value="1"/>
</dbReference>
<keyword evidence="5" id="KW-1185">Reference proteome</keyword>
<name>A0A1R1YCW0_9FUNG</name>
<accession>A0A1R1YCW0</accession>
<feature type="compositionally biased region" description="Polar residues" evidence="1">
    <location>
        <begin position="44"/>
        <end position="69"/>
    </location>
</feature>
<evidence type="ECO:0000313" key="4">
    <source>
        <dbReference type="EMBL" id="OMJ24516.1"/>
    </source>
</evidence>
<dbReference type="STRING" id="133412.A0A1R1YCW0"/>